<sequence length="118" mass="12984">MVGSVFPNGGDFDAPGGDGRPGGDEGGDRRLRREALQPSVHRPLDLDSSAEGTLDKTSLLHNITQRRSSKDYCREKPIRRLTPICLVVSDRPEPPLCSLSRDSDVKSYLPCPQKALRK</sequence>
<evidence type="ECO:0000256" key="1">
    <source>
        <dbReference type="SAM" id="MobiDB-lite"/>
    </source>
</evidence>
<reference evidence="3" key="1">
    <citation type="submission" date="2019-12" db="UniProtKB">
        <authorList>
            <consortium name="WormBaseParasite"/>
        </authorList>
    </citation>
    <scope>IDENTIFICATION</scope>
</reference>
<evidence type="ECO:0000313" key="3">
    <source>
        <dbReference type="WBParaSite" id="TMUE_2000009000.1"/>
    </source>
</evidence>
<proteinExistence type="predicted"/>
<keyword evidence="2" id="KW-1185">Reference proteome</keyword>
<dbReference type="AlphaFoldDB" id="A0A5S6QP41"/>
<dbReference type="Proteomes" id="UP000046395">
    <property type="component" value="Unassembled WGS sequence"/>
</dbReference>
<dbReference type="WBParaSite" id="TMUE_2000009000.1">
    <property type="protein sequence ID" value="TMUE_2000009000.1"/>
    <property type="gene ID" value="WBGene00300479"/>
</dbReference>
<organism evidence="2 3">
    <name type="scientific">Trichuris muris</name>
    <name type="common">Mouse whipworm</name>
    <dbReference type="NCBI Taxonomy" id="70415"/>
    <lineage>
        <taxon>Eukaryota</taxon>
        <taxon>Metazoa</taxon>
        <taxon>Ecdysozoa</taxon>
        <taxon>Nematoda</taxon>
        <taxon>Enoplea</taxon>
        <taxon>Dorylaimia</taxon>
        <taxon>Trichinellida</taxon>
        <taxon>Trichuridae</taxon>
        <taxon>Trichuris</taxon>
    </lineage>
</organism>
<evidence type="ECO:0000313" key="2">
    <source>
        <dbReference type="Proteomes" id="UP000046395"/>
    </source>
</evidence>
<accession>A0A5S6QP41</accession>
<feature type="compositionally biased region" description="Basic and acidic residues" evidence="1">
    <location>
        <begin position="21"/>
        <end position="35"/>
    </location>
</feature>
<protein>
    <submittedName>
        <fullName evidence="3">Uncharacterized protein</fullName>
    </submittedName>
</protein>
<name>A0A5S6QP41_TRIMR</name>
<feature type="region of interest" description="Disordered" evidence="1">
    <location>
        <begin position="1"/>
        <end position="52"/>
    </location>
</feature>